<dbReference type="EMBL" id="BEXT01000001">
    <property type="protein sequence ID" value="GBC63094.1"/>
    <property type="molecule type" value="Genomic_DNA"/>
</dbReference>
<comment type="caution">
    <text evidence="1">The sequence shown here is derived from an EMBL/GenBank/DDBJ whole genome shotgun (WGS) entry which is preliminary data.</text>
</comment>
<accession>A0A401G1K5</accession>
<proteinExistence type="predicted"/>
<evidence type="ECO:0000313" key="1">
    <source>
        <dbReference type="EMBL" id="GBC63094.1"/>
    </source>
</evidence>
<evidence type="ECO:0000313" key="2">
    <source>
        <dbReference type="Proteomes" id="UP000288096"/>
    </source>
</evidence>
<reference evidence="2" key="1">
    <citation type="submission" date="2017-11" db="EMBL/GenBank/DDBJ databases">
        <authorList>
            <person name="Watanabe M."/>
            <person name="Kojima H."/>
        </authorList>
    </citation>
    <scope>NUCLEOTIDE SEQUENCE [LARGE SCALE GENOMIC DNA]</scope>
    <source>
        <strain evidence="2">Tokyo 01</strain>
    </source>
</reference>
<gene>
    <name evidence="1" type="ORF">DENIS_4083</name>
</gene>
<dbReference type="Proteomes" id="UP000288096">
    <property type="component" value="Unassembled WGS sequence"/>
</dbReference>
<organism evidence="1 2">
    <name type="scientific">Desulfonema ishimotonii</name>
    <dbReference type="NCBI Taxonomy" id="45657"/>
    <lineage>
        <taxon>Bacteria</taxon>
        <taxon>Pseudomonadati</taxon>
        <taxon>Thermodesulfobacteriota</taxon>
        <taxon>Desulfobacteria</taxon>
        <taxon>Desulfobacterales</taxon>
        <taxon>Desulfococcaceae</taxon>
        <taxon>Desulfonema</taxon>
    </lineage>
</organism>
<reference evidence="2" key="2">
    <citation type="submission" date="2019-01" db="EMBL/GenBank/DDBJ databases">
        <title>Genome sequence of Desulfonema ishimotonii strain Tokyo 01.</title>
        <authorList>
            <person name="Fukui M."/>
        </authorList>
    </citation>
    <scope>NUCLEOTIDE SEQUENCE [LARGE SCALE GENOMIC DNA]</scope>
    <source>
        <strain evidence="2">Tokyo 01</strain>
    </source>
</reference>
<keyword evidence="2" id="KW-1185">Reference proteome</keyword>
<sequence length="59" mass="6848">MGALFQMTPHLSRMGRIVQDIRRRTGAKDSGLYQRMVTASHGLSFVIWWSENRKILKKS</sequence>
<name>A0A401G1K5_9BACT</name>
<dbReference type="AlphaFoldDB" id="A0A401G1K5"/>
<protein>
    <submittedName>
        <fullName evidence="1">Uncharacterized protein</fullName>
    </submittedName>
</protein>